<name>A0A5J5I4D2_9SPHN</name>
<proteinExistence type="predicted"/>
<dbReference type="EMBL" id="VYQA01000006">
    <property type="protein sequence ID" value="KAA9030018.1"/>
    <property type="molecule type" value="Genomic_DNA"/>
</dbReference>
<sequence>MRAVRCLAGRSGLPICAFADSKKKMRLGQRHVLHAKAANRYLIVGALLAMLAMLNVLGLNAWHSSMAGHDETRIESALVQHDDDSPSMPEVDLHKATHTVIHGLADIVPSTGMTATFFAVSGDWFVSKDFVISGLLPEALLRPPRG</sequence>
<comment type="caution">
    <text evidence="2">The sequence shown here is derived from an EMBL/GenBank/DDBJ whole genome shotgun (WGS) entry which is preliminary data.</text>
</comment>
<keyword evidence="1" id="KW-1133">Transmembrane helix</keyword>
<evidence type="ECO:0000313" key="3">
    <source>
        <dbReference type="Proteomes" id="UP000325933"/>
    </source>
</evidence>
<keyword evidence="1" id="KW-0812">Transmembrane</keyword>
<reference evidence="2 3" key="1">
    <citation type="submission" date="2019-09" db="EMBL/GenBank/DDBJ databases">
        <authorList>
            <person name="Feng G."/>
        </authorList>
    </citation>
    <scope>NUCLEOTIDE SEQUENCE [LARGE SCALE GENOMIC DNA]</scope>
    <source>
        <strain evidence="2 3">KACC 19283</strain>
    </source>
</reference>
<keyword evidence="1" id="KW-0472">Membrane</keyword>
<feature type="transmembrane region" description="Helical" evidence="1">
    <location>
        <begin position="41"/>
        <end position="62"/>
    </location>
</feature>
<evidence type="ECO:0000313" key="2">
    <source>
        <dbReference type="EMBL" id="KAA9030018.1"/>
    </source>
</evidence>
<protein>
    <submittedName>
        <fullName evidence="2">Uncharacterized protein</fullName>
    </submittedName>
</protein>
<evidence type="ECO:0000256" key="1">
    <source>
        <dbReference type="SAM" id="Phobius"/>
    </source>
</evidence>
<organism evidence="2 3">
    <name type="scientific">Sphingobium limneticum</name>
    <dbReference type="NCBI Taxonomy" id="1007511"/>
    <lineage>
        <taxon>Bacteria</taxon>
        <taxon>Pseudomonadati</taxon>
        <taxon>Pseudomonadota</taxon>
        <taxon>Alphaproteobacteria</taxon>
        <taxon>Sphingomonadales</taxon>
        <taxon>Sphingomonadaceae</taxon>
        <taxon>Sphingobium</taxon>
    </lineage>
</organism>
<dbReference type="Proteomes" id="UP000325933">
    <property type="component" value="Unassembled WGS sequence"/>
</dbReference>
<gene>
    <name evidence="2" type="ORF">F4U95_09350</name>
</gene>
<dbReference type="AlphaFoldDB" id="A0A5J5I4D2"/>
<accession>A0A5J5I4D2</accession>